<dbReference type="PROSITE" id="PS50888">
    <property type="entry name" value="BHLH"/>
    <property type="match status" value="1"/>
</dbReference>
<comment type="subcellular location">
    <subcellularLocation>
        <location evidence="1">Nucleus</location>
    </subcellularLocation>
</comment>
<gene>
    <name evidence="6" type="ORF">M513_02859</name>
    <name evidence="7" type="ORF">M514_02859</name>
</gene>
<evidence type="ECO:0000256" key="4">
    <source>
        <dbReference type="ARBA" id="ARBA00023242"/>
    </source>
</evidence>
<keyword evidence="8" id="KW-1185">Reference proteome</keyword>
<evidence type="ECO:0000256" key="2">
    <source>
        <dbReference type="ARBA" id="ARBA00022902"/>
    </source>
</evidence>
<dbReference type="GO" id="GO:0046983">
    <property type="term" value="F:protein dimerization activity"/>
    <property type="evidence" value="ECO:0007669"/>
    <property type="project" value="InterPro"/>
</dbReference>
<evidence type="ECO:0000256" key="3">
    <source>
        <dbReference type="ARBA" id="ARBA00023125"/>
    </source>
</evidence>
<dbReference type="GO" id="GO:0007399">
    <property type="term" value="P:nervous system development"/>
    <property type="evidence" value="ECO:0007669"/>
    <property type="project" value="UniProtKB-KW"/>
</dbReference>
<evidence type="ECO:0000259" key="5">
    <source>
        <dbReference type="PROSITE" id="PS50888"/>
    </source>
</evidence>
<dbReference type="Gene3D" id="4.10.280.10">
    <property type="entry name" value="Helix-loop-helix DNA-binding domain"/>
    <property type="match status" value="1"/>
</dbReference>
<dbReference type="EMBL" id="KL367509">
    <property type="protein sequence ID" value="KFD67968.1"/>
    <property type="molecule type" value="Genomic_DNA"/>
</dbReference>
<reference evidence="6 8" key="1">
    <citation type="journal article" date="2014" name="Nat. Genet.">
        <title>Genome and transcriptome of the porcine whipworm Trichuris suis.</title>
        <authorList>
            <person name="Jex A.R."/>
            <person name="Nejsum P."/>
            <person name="Schwarz E.M."/>
            <person name="Hu L."/>
            <person name="Young N.D."/>
            <person name="Hall R.S."/>
            <person name="Korhonen P.K."/>
            <person name="Liao S."/>
            <person name="Thamsborg S."/>
            <person name="Xia J."/>
            <person name="Xu P."/>
            <person name="Wang S."/>
            <person name="Scheerlinck J.P."/>
            <person name="Hofmann A."/>
            <person name="Sternberg P.W."/>
            <person name="Wang J."/>
            <person name="Gasser R.B."/>
        </authorList>
    </citation>
    <scope>NUCLEOTIDE SEQUENCE [LARGE SCALE GENOMIC DNA]</scope>
    <source>
        <strain evidence="7">DCEP-RM93F</strain>
        <strain evidence="6">DCEP-RM93M</strain>
    </source>
</reference>
<keyword evidence="3" id="KW-0238">DNA-binding</keyword>
<feature type="domain" description="BHLH" evidence="5">
    <location>
        <begin position="46"/>
        <end position="98"/>
    </location>
</feature>
<dbReference type="OrthoDB" id="5976910at2759"/>
<dbReference type="InterPro" id="IPR050283">
    <property type="entry name" value="E-box_TF_Regulators"/>
</dbReference>
<sequence>MCTSYSPASQSLMDRTMEDAMDVVSLSSERSDIVSSTSGSIRKHPVLVARRNARERNRVRQVNMGFVTLRDHIPHHGKSKKLSKVETLRAAASYIRYLEQLLSAGDAGQLQMSNYMNLNESASYPLTSHQPFYQQQNGQCPGVGFHFGPNHQQRQQHQVGMASEPGGYPCRIKSEFESGLGEITIGSDVYQLSVQQQQMSVLQSYCLKRELSSCSAGGGRLETSSDGSTASPHGGFITELGFEAVGSPADMPQYSNVLPSY</sequence>
<evidence type="ECO:0000256" key="1">
    <source>
        <dbReference type="ARBA" id="ARBA00004123"/>
    </source>
</evidence>
<proteinExistence type="predicted"/>
<organism evidence="6 8">
    <name type="scientific">Trichuris suis</name>
    <name type="common">pig whipworm</name>
    <dbReference type="NCBI Taxonomy" id="68888"/>
    <lineage>
        <taxon>Eukaryota</taxon>
        <taxon>Metazoa</taxon>
        <taxon>Ecdysozoa</taxon>
        <taxon>Nematoda</taxon>
        <taxon>Enoplea</taxon>
        <taxon>Dorylaimia</taxon>
        <taxon>Trichinellida</taxon>
        <taxon>Trichuridae</taxon>
        <taxon>Trichuris</taxon>
    </lineage>
</organism>
<dbReference type="AlphaFoldDB" id="A0A085MGQ8"/>
<protein>
    <recommendedName>
        <fullName evidence="5">BHLH domain-containing protein</fullName>
    </recommendedName>
</protein>
<dbReference type="PANTHER" id="PTHR23349:SF108">
    <property type="entry name" value="BHLH DOMAIN-CONTAINING PROTEIN"/>
    <property type="match status" value="1"/>
</dbReference>
<dbReference type="SUPFAM" id="SSF47459">
    <property type="entry name" value="HLH, helix-loop-helix DNA-binding domain"/>
    <property type="match status" value="1"/>
</dbReference>
<accession>A0A085MGQ8</accession>
<keyword evidence="4" id="KW-0539">Nucleus</keyword>
<dbReference type="GO" id="GO:0000981">
    <property type="term" value="F:DNA-binding transcription factor activity, RNA polymerase II-specific"/>
    <property type="evidence" value="ECO:0007669"/>
    <property type="project" value="TreeGrafter"/>
</dbReference>
<dbReference type="FunFam" id="4.10.280.10:FF:000029">
    <property type="entry name" value="Achaete-scute family bHLH transcription factor 1"/>
    <property type="match status" value="1"/>
</dbReference>
<evidence type="ECO:0000313" key="6">
    <source>
        <dbReference type="EMBL" id="KFD56404.1"/>
    </source>
</evidence>
<name>A0A085MGQ8_9BILA</name>
<dbReference type="PANTHER" id="PTHR23349">
    <property type="entry name" value="BASIC HELIX-LOOP-HELIX TRANSCRIPTION FACTOR, TWIST"/>
    <property type="match status" value="1"/>
</dbReference>
<dbReference type="EMBL" id="KL363194">
    <property type="protein sequence ID" value="KFD56404.1"/>
    <property type="molecule type" value="Genomic_DNA"/>
</dbReference>
<dbReference type="Pfam" id="PF00010">
    <property type="entry name" value="HLH"/>
    <property type="match status" value="1"/>
</dbReference>
<dbReference type="InterPro" id="IPR036638">
    <property type="entry name" value="HLH_DNA-bd_sf"/>
</dbReference>
<dbReference type="GO" id="GO:0005634">
    <property type="term" value="C:nucleus"/>
    <property type="evidence" value="ECO:0007669"/>
    <property type="project" value="UniProtKB-SubCell"/>
</dbReference>
<dbReference type="Proteomes" id="UP000030764">
    <property type="component" value="Unassembled WGS sequence"/>
</dbReference>
<dbReference type="Proteomes" id="UP000030758">
    <property type="component" value="Unassembled WGS sequence"/>
</dbReference>
<dbReference type="SMART" id="SM00353">
    <property type="entry name" value="HLH"/>
    <property type="match status" value="1"/>
</dbReference>
<evidence type="ECO:0000313" key="7">
    <source>
        <dbReference type="EMBL" id="KFD67968.1"/>
    </source>
</evidence>
<keyword evidence="2" id="KW-0524">Neurogenesis</keyword>
<evidence type="ECO:0000313" key="8">
    <source>
        <dbReference type="Proteomes" id="UP000030764"/>
    </source>
</evidence>
<dbReference type="InterPro" id="IPR011598">
    <property type="entry name" value="bHLH_dom"/>
</dbReference>
<dbReference type="GO" id="GO:0000977">
    <property type="term" value="F:RNA polymerase II transcription regulatory region sequence-specific DNA binding"/>
    <property type="evidence" value="ECO:0007669"/>
    <property type="project" value="TreeGrafter"/>
</dbReference>